<accession>A0A089NLK9</accession>
<dbReference type="AlphaFoldDB" id="A0A089NLK9"/>
<gene>
    <name evidence="1" type="ORF">PGRAT_21410</name>
</gene>
<dbReference type="HOGENOM" id="CLU_2881586_0_0_9"/>
<evidence type="ECO:0000313" key="2">
    <source>
        <dbReference type="Proteomes" id="UP000029500"/>
    </source>
</evidence>
<proteinExistence type="predicted"/>
<organism evidence="1 2">
    <name type="scientific">Paenibacillus graminis</name>
    <dbReference type="NCBI Taxonomy" id="189425"/>
    <lineage>
        <taxon>Bacteria</taxon>
        <taxon>Bacillati</taxon>
        <taxon>Bacillota</taxon>
        <taxon>Bacilli</taxon>
        <taxon>Bacillales</taxon>
        <taxon>Paenibacillaceae</taxon>
        <taxon>Paenibacillus</taxon>
    </lineage>
</organism>
<evidence type="ECO:0000313" key="1">
    <source>
        <dbReference type="EMBL" id="AIQ69909.1"/>
    </source>
</evidence>
<dbReference type="Proteomes" id="UP000029500">
    <property type="component" value="Chromosome"/>
</dbReference>
<name>A0A089NLK9_9BACL</name>
<keyword evidence="2" id="KW-1185">Reference proteome</keyword>
<dbReference type="KEGG" id="pgm:PGRAT_21410"/>
<dbReference type="EMBL" id="CP009287">
    <property type="protein sequence ID" value="AIQ69909.1"/>
    <property type="molecule type" value="Genomic_DNA"/>
</dbReference>
<protein>
    <submittedName>
        <fullName evidence="1">Uncharacterized protein</fullName>
    </submittedName>
</protein>
<sequence>MGHAVPSRVKKQGDDFPWITLHHMVVYNPVLVLCAVNKVMGTEIAYTPALREHIIICLMVTVL</sequence>
<reference evidence="1 2" key="1">
    <citation type="submission" date="2014-08" db="EMBL/GenBank/DDBJ databases">
        <title>Comparative genomics of the Paenibacillus odorifer group.</title>
        <authorList>
            <person name="den Bakker H.C."/>
            <person name="Tsai Y.-C."/>
            <person name="Martin N."/>
            <person name="Korlach J."/>
            <person name="Wiedmann M."/>
        </authorList>
    </citation>
    <scope>NUCLEOTIDE SEQUENCE [LARGE SCALE GENOMIC DNA]</scope>
    <source>
        <strain evidence="1 2">DSM 15220</strain>
    </source>
</reference>